<sequence length="66" mass="6429">MLKSLINPKAPLANEFLGSKLGQAAIASTFAMAAMVVLTTQVGEASAASVAGAAVSAPVSALVEIA</sequence>
<gene>
    <name evidence="1" type="ORF">EH32_13380</name>
</gene>
<evidence type="ECO:0000313" key="2">
    <source>
        <dbReference type="Proteomes" id="UP000027866"/>
    </source>
</evidence>
<dbReference type="EMBL" id="JMIX01000008">
    <property type="protein sequence ID" value="KEO92781.1"/>
    <property type="molecule type" value="Genomic_DNA"/>
</dbReference>
<protein>
    <submittedName>
        <fullName evidence="1">Uncharacterized protein</fullName>
    </submittedName>
</protein>
<dbReference type="Proteomes" id="UP000027866">
    <property type="component" value="Unassembled WGS sequence"/>
</dbReference>
<organism evidence="1 2">
    <name type="scientific">Erythrobacter litoralis</name>
    <dbReference type="NCBI Taxonomy" id="39960"/>
    <lineage>
        <taxon>Bacteria</taxon>
        <taxon>Pseudomonadati</taxon>
        <taxon>Pseudomonadota</taxon>
        <taxon>Alphaproteobacteria</taxon>
        <taxon>Sphingomonadales</taxon>
        <taxon>Erythrobacteraceae</taxon>
        <taxon>Erythrobacter/Porphyrobacter group</taxon>
        <taxon>Erythrobacter</taxon>
    </lineage>
</organism>
<accession>A0A074MD88</accession>
<name>A0A074MD88_9SPHN</name>
<keyword evidence="2" id="KW-1185">Reference proteome</keyword>
<dbReference type="PATRIC" id="fig|39960.10.peg.987"/>
<dbReference type="KEGG" id="elq:Ga0102493_111900"/>
<reference evidence="1 2" key="1">
    <citation type="submission" date="2014-04" db="EMBL/GenBank/DDBJ databases">
        <title>A comprehensive comparison of genomes of Erythrobacter spp. Strains.</title>
        <authorList>
            <person name="Zheng Q."/>
        </authorList>
    </citation>
    <scope>NUCLEOTIDE SEQUENCE [LARGE SCALE GENOMIC DNA]</scope>
    <source>
        <strain evidence="1 2">DSM 8509</strain>
    </source>
</reference>
<proteinExistence type="predicted"/>
<dbReference type="RefSeq" id="WP_034904290.1">
    <property type="nucleotide sequence ID" value="NZ_CP017057.1"/>
</dbReference>
<dbReference type="AlphaFoldDB" id="A0A074MD88"/>
<comment type="caution">
    <text evidence="1">The sequence shown here is derived from an EMBL/GenBank/DDBJ whole genome shotgun (WGS) entry which is preliminary data.</text>
</comment>
<evidence type="ECO:0000313" key="1">
    <source>
        <dbReference type="EMBL" id="KEO92781.1"/>
    </source>
</evidence>